<dbReference type="GO" id="GO:0008703">
    <property type="term" value="F:5-amino-6-(5-phosphoribosylamino)uracil reductase activity"/>
    <property type="evidence" value="ECO:0007669"/>
    <property type="project" value="InterPro"/>
</dbReference>
<dbReference type="Gene3D" id="3.40.430.10">
    <property type="entry name" value="Dihydrofolate Reductase, subunit A"/>
    <property type="match status" value="1"/>
</dbReference>
<dbReference type="STRING" id="1486859.SAMN05444273_10543"/>
<sequence length="177" mass="19333">MHPIIYDVAVSIDGFISGPDEDISAFAHEGKVVEDYEARLAGYSVAIMGRKTYEFGYRFGMTPGQNPYSHMKTIVFSQSLHLPANSEVQIQQKQDNALFQNLKKAAGAPIYLCGGGAFAGSLLTSGLIDVIRLKRAPILLGSGTRLFGPTSTPAQLRHKSTKEYDGGYLLQEFEVSR</sequence>
<dbReference type="OrthoDB" id="7949219at2"/>
<dbReference type="InterPro" id="IPR050765">
    <property type="entry name" value="Riboflavin_Biosynth_HTPR"/>
</dbReference>
<dbReference type="Proteomes" id="UP000184144">
    <property type="component" value="Unassembled WGS sequence"/>
</dbReference>
<organism evidence="2 3">
    <name type="scientific">Litoreibacter ascidiaceicola</name>
    <dbReference type="NCBI Taxonomy" id="1486859"/>
    <lineage>
        <taxon>Bacteria</taxon>
        <taxon>Pseudomonadati</taxon>
        <taxon>Pseudomonadota</taxon>
        <taxon>Alphaproteobacteria</taxon>
        <taxon>Rhodobacterales</taxon>
        <taxon>Roseobacteraceae</taxon>
        <taxon>Litoreibacter</taxon>
    </lineage>
</organism>
<dbReference type="AlphaFoldDB" id="A0A1M5AHM8"/>
<keyword evidence="3" id="KW-1185">Reference proteome</keyword>
<proteinExistence type="predicted"/>
<dbReference type="EMBL" id="FQUV01000005">
    <property type="protein sequence ID" value="SHF29820.1"/>
    <property type="molecule type" value="Genomic_DNA"/>
</dbReference>
<dbReference type="Pfam" id="PF01872">
    <property type="entry name" value="RibD_C"/>
    <property type="match status" value="1"/>
</dbReference>
<dbReference type="InterPro" id="IPR002734">
    <property type="entry name" value="RibDG_C"/>
</dbReference>
<dbReference type="InterPro" id="IPR024072">
    <property type="entry name" value="DHFR-like_dom_sf"/>
</dbReference>
<dbReference type="GO" id="GO:0009231">
    <property type="term" value="P:riboflavin biosynthetic process"/>
    <property type="evidence" value="ECO:0007669"/>
    <property type="project" value="InterPro"/>
</dbReference>
<feature type="domain" description="Bacterial bifunctional deaminase-reductase C-terminal" evidence="1">
    <location>
        <begin position="4"/>
        <end position="169"/>
    </location>
</feature>
<dbReference type="PANTHER" id="PTHR38011">
    <property type="entry name" value="DIHYDROFOLATE REDUCTASE FAMILY PROTEIN (AFU_ORTHOLOGUE AFUA_8G06820)"/>
    <property type="match status" value="1"/>
</dbReference>
<accession>A0A1M5AHM8</accession>
<evidence type="ECO:0000313" key="2">
    <source>
        <dbReference type="EMBL" id="SHF29820.1"/>
    </source>
</evidence>
<evidence type="ECO:0000313" key="3">
    <source>
        <dbReference type="Proteomes" id="UP000184144"/>
    </source>
</evidence>
<gene>
    <name evidence="2" type="ORF">SAMN05444273_10543</name>
</gene>
<protein>
    <submittedName>
        <fullName evidence="2">Dihydrofolate reductase</fullName>
    </submittedName>
</protein>
<dbReference type="RefSeq" id="WP_073143791.1">
    <property type="nucleotide sequence ID" value="NZ_FQUV01000005.1"/>
</dbReference>
<dbReference type="SUPFAM" id="SSF53597">
    <property type="entry name" value="Dihydrofolate reductase-like"/>
    <property type="match status" value="1"/>
</dbReference>
<dbReference type="PANTHER" id="PTHR38011:SF11">
    <property type="entry name" value="2,5-DIAMINO-6-RIBOSYLAMINO-4(3H)-PYRIMIDINONE 5'-PHOSPHATE REDUCTASE"/>
    <property type="match status" value="1"/>
</dbReference>
<reference evidence="3" key="1">
    <citation type="submission" date="2016-11" db="EMBL/GenBank/DDBJ databases">
        <authorList>
            <person name="Varghese N."/>
            <person name="Submissions S."/>
        </authorList>
    </citation>
    <scope>NUCLEOTIDE SEQUENCE [LARGE SCALE GENOMIC DNA]</scope>
    <source>
        <strain evidence="3">DSM 100566</strain>
    </source>
</reference>
<evidence type="ECO:0000259" key="1">
    <source>
        <dbReference type="Pfam" id="PF01872"/>
    </source>
</evidence>
<name>A0A1M5AHM8_9RHOB</name>